<dbReference type="InterPro" id="IPR052337">
    <property type="entry name" value="SAT4-like"/>
</dbReference>
<comment type="similarity">
    <text evidence="5">Belongs to the SAT4 family.</text>
</comment>
<dbReference type="InterPro" id="IPR049326">
    <property type="entry name" value="Rhodopsin_dom_fungi"/>
</dbReference>
<evidence type="ECO:0000256" key="2">
    <source>
        <dbReference type="ARBA" id="ARBA00022692"/>
    </source>
</evidence>
<evidence type="ECO:0000256" key="3">
    <source>
        <dbReference type="ARBA" id="ARBA00022989"/>
    </source>
</evidence>
<dbReference type="Pfam" id="PF20684">
    <property type="entry name" value="Fung_rhodopsin"/>
    <property type="match status" value="1"/>
</dbReference>
<dbReference type="PANTHER" id="PTHR33048:SF47">
    <property type="entry name" value="INTEGRAL MEMBRANE PROTEIN-RELATED"/>
    <property type="match status" value="1"/>
</dbReference>
<reference evidence="8 9" key="1">
    <citation type="submission" date="2016-07" db="EMBL/GenBank/DDBJ databases">
        <title>Pervasive Adenine N6-methylation of Active Genes in Fungi.</title>
        <authorList>
            <consortium name="DOE Joint Genome Institute"/>
            <person name="Mondo S.J."/>
            <person name="Dannebaum R.O."/>
            <person name="Kuo R.C."/>
            <person name="Labutti K."/>
            <person name="Haridas S."/>
            <person name="Kuo A."/>
            <person name="Salamov A."/>
            <person name="Ahrendt S.R."/>
            <person name="Lipzen A."/>
            <person name="Sullivan W."/>
            <person name="Andreopoulos W.B."/>
            <person name="Clum A."/>
            <person name="Lindquist E."/>
            <person name="Daum C."/>
            <person name="Ramamoorthy G.K."/>
            <person name="Gryganskyi A."/>
            <person name="Culley D."/>
            <person name="Magnuson J.K."/>
            <person name="James T.Y."/>
            <person name="O'Malley M.A."/>
            <person name="Stajich J.E."/>
            <person name="Spatafora J.W."/>
            <person name="Visel A."/>
            <person name="Grigoriev I.V."/>
        </authorList>
    </citation>
    <scope>NUCLEOTIDE SEQUENCE [LARGE SCALE GENOMIC DNA]</scope>
    <source>
        <strain evidence="8 9">CBS 129021</strain>
    </source>
</reference>
<comment type="subcellular location">
    <subcellularLocation>
        <location evidence="1">Membrane</location>
        <topology evidence="1">Multi-pass membrane protein</topology>
    </subcellularLocation>
</comment>
<name>A0A1Y2DEZ9_9PEZI</name>
<accession>A0A1Y2DEZ9</accession>
<dbReference type="GO" id="GO:0016020">
    <property type="term" value="C:membrane"/>
    <property type="evidence" value="ECO:0007669"/>
    <property type="project" value="UniProtKB-SubCell"/>
</dbReference>
<keyword evidence="3 6" id="KW-1133">Transmembrane helix</keyword>
<sequence>MASIAATLTGEQIAALAYALPPLEPEGLCYFVEIISIIIGVIATIVVGLRVWIRAGLSGATKRIWGVDDYLVIIGVLPFIPSIVFSVYCARFGVGRLDVDLPDPLYQVRALEYVIYWEITYFISSTIFKCAIGFACVRLDTRGRVFWPITINMGIMVIVTIMALTFIFANCTPFQAMWNPALGRCQSIIGFQTLSYIVSAVQMVTDWACALIPVFIVAGLQMPRRTKLSVVCILGLGILVSVATIVRIPYLKYCDTVKYPNDLPYHLAAIVITSNVECGLGIIACSLPPLRKLFKFYYRSCHDPNTSGQVSELRILPSDK</sequence>
<feature type="transmembrane region" description="Helical" evidence="6">
    <location>
        <begin position="29"/>
        <end position="49"/>
    </location>
</feature>
<evidence type="ECO:0000259" key="7">
    <source>
        <dbReference type="Pfam" id="PF20684"/>
    </source>
</evidence>
<gene>
    <name evidence="8" type="ORF">BCR38DRAFT_353944</name>
</gene>
<dbReference type="AlphaFoldDB" id="A0A1Y2DEZ9"/>
<evidence type="ECO:0000256" key="6">
    <source>
        <dbReference type="SAM" id="Phobius"/>
    </source>
</evidence>
<evidence type="ECO:0000313" key="9">
    <source>
        <dbReference type="Proteomes" id="UP000193689"/>
    </source>
</evidence>
<feature type="transmembrane region" description="Helical" evidence="6">
    <location>
        <begin position="70"/>
        <end position="94"/>
    </location>
</feature>
<dbReference type="GeneID" id="63773043"/>
<organism evidence="8 9">
    <name type="scientific">Pseudomassariella vexata</name>
    <dbReference type="NCBI Taxonomy" id="1141098"/>
    <lineage>
        <taxon>Eukaryota</taxon>
        <taxon>Fungi</taxon>
        <taxon>Dikarya</taxon>
        <taxon>Ascomycota</taxon>
        <taxon>Pezizomycotina</taxon>
        <taxon>Sordariomycetes</taxon>
        <taxon>Xylariomycetidae</taxon>
        <taxon>Amphisphaeriales</taxon>
        <taxon>Pseudomassariaceae</taxon>
        <taxon>Pseudomassariella</taxon>
    </lineage>
</organism>
<dbReference type="RefSeq" id="XP_040710896.1">
    <property type="nucleotide sequence ID" value="XM_040856831.1"/>
</dbReference>
<feature type="transmembrane region" description="Helical" evidence="6">
    <location>
        <begin position="189"/>
        <end position="216"/>
    </location>
</feature>
<feature type="transmembrane region" description="Helical" evidence="6">
    <location>
        <begin position="114"/>
        <end position="137"/>
    </location>
</feature>
<keyword evidence="2 6" id="KW-0812">Transmembrane</keyword>
<feature type="transmembrane region" description="Helical" evidence="6">
    <location>
        <begin position="149"/>
        <end position="169"/>
    </location>
</feature>
<dbReference type="InParanoid" id="A0A1Y2DEZ9"/>
<evidence type="ECO:0000256" key="1">
    <source>
        <dbReference type="ARBA" id="ARBA00004141"/>
    </source>
</evidence>
<feature type="transmembrane region" description="Helical" evidence="6">
    <location>
        <begin position="228"/>
        <end position="248"/>
    </location>
</feature>
<feature type="transmembrane region" description="Helical" evidence="6">
    <location>
        <begin position="268"/>
        <end position="290"/>
    </location>
</feature>
<dbReference type="EMBL" id="MCFJ01000018">
    <property type="protein sequence ID" value="ORY57767.1"/>
    <property type="molecule type" value="Genomic_DNA"/>
</dbReference>
<evidence type="ECO:0000256" key="4">
    <source>
        <dbReference type="ARBA" id="ARBA00023136"/>
    </source>
</evidence>
<keyword evidence="9" id="KW-1185">Reference proteome</keyword>
<comment type="caution">
    <text evidence="8">The sequence shown here is derived from an EMBL/GenBank/DDBJ whole genome shotgun (WGS) entry which is preliminary data.</text>
</comment>
<protein>
    <recommendedName>
        <fullName evidence="7">Rhodopsin domain-containing protein</fullName>
    </recommendedName>
</protein>
<dbReference type="PANTHER" id="PTHR33048">
    <property type="entry name" value="PTH11-LIKE INTEGRAL MEMBRANE PROTEIN (AFU_ORTHOLOGUE AFUA_5G11245)"/>
    <property type="match status" value="1"/>
</dbReference>
<evidence type="ECO:0000256" key="5">
    <source>
        <dbReference type="ARBA" id="ARBA00038359"/>
    </source>
</evidence>
<keyword evidence="4 6" id="KW-0472">Membrane</keyword>
<feature type="domain" description="Rhodopsin" evidence="7">
    <location>
        <begin position="50"/>
        <end position="295"/>
    </location>
</feature>
<dbReference type="OrthoDB" id="3897607at2759"/>
<proteinExistence type="inferred from homology"/>
<evidence type="ECO:0000313" key="8">
    <source>
        <dbReference type="EMBL" id="ORY57767.1"/>
    </source>
</evidence>
<dbReference type="Proteomes" id="UP000193689">
    <property type="component" value="Unassembled WGS sequence"/>
</dbReference>